<keyword evidence="8" id="KW-0443">Lipid metabolism</keyword>
<dbReference type="OrthoDB" id="202234at2759"/>
<dbReference type="SUPFAM" id="SSF69593">
    <property type="entry name" value="Glycerol-3-phosphate (1)-acyltransferase"/>
    <property type="match status" value="1"/>
</dbReference>
<comment type="subcellular location">
    <subcellularLocation>
        <location evidence="1">Membrane</location>
    </subcellularLocation>
</comment>
<protein>
    <recommendedName>
        <fullName evidence="13">Phospholipid/glycerol acyltransferase domain-containing protein</fullName>
    </recommendedName>
</protein>
<keyword evidence="12" id="KW-0012">Acyltransferase</keyword>
<dbReference type="PANTHER" id="PTHR23063">
    <property type="entry name" value="PHOSPHOLIPID ACYLTRANSFERASE"/>
    <property type="match status" value="1"/>
</dbReference>
<evidence type="ECO:0000313" key="15">
    <source>
        <dbReference type="Proteomes" id="UP000029725"/>
    </source>
</evidence>
<organism evidence="14 15">
    <name type="scientific">Mitosporidium daphniae</name>
    <dbReference type="NCBI Taxonomy" id="1485682"/>
    <lineage>
        <taxon>Eukaryota</taxon>
        <taxon>Fungi</taxon>
        <taxon>Fungi incertae sedis</taxon>
        <taxon>Microsporidia</taxon>
        <taxon>Mitosporidium</taxon>
    </lineage>
</organism>
<comment type="caution">
    <text evidence="14">The sequence shown here is derived from an EMBL/GenBank/DDBJ whole genome shotgun (WGS) entry which is preliminary data.</text>
</comment>
<evidence type="ECO:0000256" key="12">
    <source>
        <dbReference type="ARBA" id="ARBA00023315"/>
    </source>
</evidence>
<dbReference type="GO" id="GO:0004366">
    <property type="term" value="F:glycerol-3-phosphate O-acyltransferase activity"/>
    <property type="evidence" value="ECO:0007669"/>
    <property type="project" value="TreeGrafter"/>
</dbReference>
<dbReference type="AlphaFoldDB" id="A0A098VNV4"/>
<comment type="similarity">
    <text evidence="3">Belongs to the 1-acyl-sn-glycerol-3-phosphate acyltransferase family.</text>
</comment>
<evidence type="ECO:0000256" key="5">
    <source>
        <dbReference type="ARBA" id="ARBA00022679"/>
    </source>
</evidence>
<keyword evidence="5" id="KW-0808">Transferase</keyword>
<proteinExistence type="inferred from homology"/>
<dbReference type="HOGENOM" id="CLU_1034720_0_0_1"/>
<evidence type="ECO:0000259" key="13">
    <source>
        <dbReference type="Pfam" id="PF01553"/>
    </source>
</evidence>
<dbReference type="GO" id="GO:0016020">
    <property type="term" value="C:membrane"/>
    <property type="evidence" value="ECO:0007669"/>
    <property type="project" value="UniProtKB-SubCell"/>
</dbReference>
<dbReference type="VEuPathDB" id="MicrosporidiaDB:DI09_60p170"/>
<keyword evidence="6" id="KW-0812">Transmembrane</keyword>
<dbReference type="InterPro" id="IPR045252">
    <property type="entry name" value="LPCAT1-like"/>
</dbReference>
<reference evidence="14 15" key="1">
    <citation type="submission" date="2014-04" db="EMBL/GenBank/DDBJ databases">
        <title>A new species of microsporidia sheds light on the evolution of extreme parasitism.</title>
        <authorList>
            <person name="Haag K.L."/>
            <person name="James T.Y."/>
            <person name="Larsson R."/>
            <person name="Schaer T.M."/>
            <person name="Refardt D."/>
            <person name="Pombert J.-F."/>
            <person name="Ebert D."/>
        </authorList>
    </citation>
    <scope>NUCLEOTIDE SEQUENCE [LARGE SCALE GENOMIC DNA]</scope>
    <source>
        <strain evidence="14 15">UGP3</strain>
        <tissue evidence="14">Spores</tissue>
    </source>
</reference>
<dbReference type="InterPro" id="IPR002123">
    <property type="entry name" value="Plipid/glycerol_acylTrfase"/>
</dbReference>
<evidence type="ECO:0000256" key="6">
    <source>
        <dbReference type="ARBA" id="ARBA00022692"/>
    </source>
</evidence>
<keyword evidence="11" id="KW-1208">Phospholipid metabolism</keyword>
<name>A0A098VNV4_9MICR</name>
<dbReference type="CDD" id="cd07991">
    <property type="entry name" value="LPLAT_LPCAT1-like"/>
    <property type="match status" value="1"/>
</dbReference>
<keyword evidence="15" id="KW-1185">Reference proteome</keyword>
<evidence type="ECO:0000256" key="3">
    <source>
        <dbReference type="ARBA" id="ARBA00008655"/>
    </source>
</evidence>
<evidence type="ECO:0000256" key="9">
    <source>
        <dbReference type="ARBA" id="ARBA00023136"/>
    </source>
</evidence>
<dbReference type="PANTHER" id="PTHR23063:SF2">
    <property type="entry name" value="GLYCEROL-3-PHOSPHATE ACYLTRANSFERASE 4, ISOFORM D-RELATED"/>
    <property type="match status" value="1"/>
</dbReference>
<evidence type="ECO:0000256" key="8">
    <source>
        <dbReference type="ARBA" id="ARBA00023098"/>
    </source>
</evidence>
<evidence type="ECO:0000256" key="10">
    <source>
        <dbReference type="ARBA" id="ARBA00023209"/>
    </source>
</evidence>
<keyword evidence="4" id="KW-0444">Lipid biosynthesis</keyword>
<evidence type="ECO:0000256" key="2">
    <source>
        <dbReference type="ARBA" id="ARBA00005189"/>
    </source>
</evidence>
<gene>
    <name evidence="14" type="ORF">DI09_60p170</name>
</gene>
<evidence type="ECO:0000256" key="1">
    <source>
        <dbReference type="ARBA" id="ARBA00004370"/>
    </source>
</evidence>
<evidence type="ECO:0000256" key="7">
    <source>
        <dbReference type="ARBA" id="ARBA00022989"/>
    </source>
</evidence>
<dbReference type="GeneID" id="25260471"/>
<evidence type="ECO:0000313" key="14">
    <source>
        <dbReference type="EMBL" id="KGG50650.1"/>
    </source>
</evidence>
<keyword evidence="9" id="KW-0472">Membrane</keyword>
<accession>A0A098VNV4</accession>
<evidence type="ECO:0000256" key="11">
    <source>
        <dbReference type="ARBA" id="ARBA00023264"/>
    </source>
</evidence>
<keyword evidence="7" id="KW-1133">Transmembrane helix</keyword>
<dbReference type="GO" id="GO:0008654">
    <property type="term" value="P:phospholipid biosynthetic process"/>
    <property type="evidence" value="ECO:0007669"/>
    <property type="project" value="UniProtKB-KW"/>
</dbReference>
<feature type="domain" description="Phospholipid/glycerol acyltransferase" evidence="13">
    <location>
        <begin position="14"/>
        <end position="76"/>
    </location>
</feature>
<dbReference type="GO" id="GO:0005783">
    <property type="term" value="C:endoplasmic reticulum"/>
    <property type="evidence" value="ECO:0007669"/>
    <property type="project" value="TreeGrafter"/>
</dbReference>
<dbReference type="EMBL" id="JMKJ01000566">
    <property type="protein sequence ID" value="KGG50650.1"/>
    <property type="molecule type" value="Genomic_DNA"/>
</dbReference>
<sequence length="269" mass="30609">MAAFSELFKRSLSFQRNEKKDRTLLTKKLQNHVKNIKNAAPILIFPEGTCVNNDYTVLFHKGAFELGVAVCPVAIKYNKKLVDPYWNTKEQTFTYHALYLMTRWMVVADIWWLPPQYIKDGEDAIDFANRVKGMISSIAGLKNLSWDGYLKNYMAVKDQSKLRQKSQKTYGSSLTYRIARSRQTPDTSPILSDTEVPSVSLNTDPMNLADSEEYTHKSADDSPKAVENAEDIMTTENPKWLSLDLTVDVKNKLLKASTATRNTHSMPTL</sequence>
<dbReference type="Pfam" id="PF01553">
    <property type="entry name" value="Acyltransferase"/>
    <property type="match status" value="1"/>
</dbReference>
<dbReference type="GO" id="GO:0019432">
    <property type="term" value="P:triglyceride biosynthetic process"/>
    <property type="evidence" value="ECO:0007669"/>
    <property type="project" value="TreeGrafter"/>
</dbReference>
<dbReference type="Proteomes" id="UP000029725">
    <property type="component" value="Unassembled WGS sequence"/>
</dbReference>
<keyword evidence="10" id="KW-0594">Phospholipid biosynthesis</keyword>
<evidence type="ECO:0000256" key="4">
    <source>
        <dbReference type="ARBA" id="ARBA00022516"/>
    </source>
</evidence>
<dbReference type="RefSeq" id="XP_013237077.1">
    <property type="nucleotide sequence ID" value="XM_013381623.1"/>
</dbReference>
<comment type="pathway">
    <text evidence="2">Lipid metabolism.</text>
</comment>